<dbReference type="EMBL" id="JADEXQ010000064">
    <property type="protein sequence ID" value="MBE9031463.1"/>
    <property type="molecule type" value="Genomic_DNA"/>
</dbReference>
<gene>
    <name evidence="3" type="primary">cpcT</name>
    <name evidence="4" type="ORF">IQ266_17145</name>
</gene>
<name>A0A928VPJ6_9CYAN</name>
<protein>
    <recommendedName>
        <fullName evidence="3">Chromophore lyase CpcT/CpeT</fullName>
        <ecNumber evidence="3">4.-.-.-</ecNumber>
    </recommendedName>
</protein>
<dbReference type="InterPro" id="IPR010404">
    <property type="entry name" value="CpcT/CpeT"/>
</dbReference>
<reference evidence="4" key="1">
    <citation type="submission" date="2020-10" db="EMBL/GenBank/DDBJ databases">
        <authorList>
            <person name="Castelo-Branco R."/>
            <person name="Eusebio N."/>
            <person name="Adriana R."/>
            <person name="Vieira A."/>
            <person name="Brugerolle De Fraissinette N."/>
            <person name="Rezende De Castro R."/>
            <person name="Schneider M.P."/>
            <person name="Vasconcelos V."/>
            <person name="Leao P.N."/>
        </authorList>
    </citation>
    <scope>NUCLEOTIDE SEQUENCE</scope>
    <source>
        <strain evidence="4">LEGE 11480</strain>
    </source>
</reference>
<accession>A0A928VPJ6</accession>
<keyword evidence="2 3" id="KW-0456">Lyase</keyword>
<dbReference type="GO" id="GO:0017006">
    <property type="term" value="P:protein-tetrapyrrole linkage"/>
    <property type="evidence" value="ECO:0007669"/>
    <property type="project" value="UniProtKB-UniRule"/>
</dbReference>
<dbReference type="Pfam" id="PF06206">
    <property type="entry name" value="CpeT"/>
    <property type="match status" value="1"/>
</dbReference>
<dbReference type="RefSeq" id="WP_264326290.1">
    <property type="nucleotide sequence ID" value="NZ_JADEXQ010000064.1"/>
</dbReference>
<comment type="function">
    <text evidence="3">Covalently attaches a chromophore to Cys residue(s) of phycobiliproteins.</text>
</comment>
<organism evidence="4 5">
    <name type="scientific">Romeriopsis navalis LEGE 11480</name>
    <dbReference type="NCBI Taxonomy" id="2777977"/>
    <lineage>
        <taxon>Bacteria</taxon>
        <taxon>Bacillati</taxon>
        <taxon>Cyanobacteriota</taxon>
        <taxon>Cyanophyceae</taxon>
        <taxon>Leptolyngbyales</taxon>
        <taxon>Leptolyngbyaceae</taxon>
        <taxon>Romeriopsis</taxon>
        <taxon>Romeriopsis navalis</taxon>
    </lineage>
</organism>
<dbReference type="HAMAP" id="MF_01460">
    <property type="entry name" value="Chrphore_lyase_CpxT"/>
    <property type="match status" value="1"/>
</dbReference>
<sequence length="199" mass="22648">MTHATDITTLVHWMAGEFSNQAQAFENPPFFAHIRVCMRPLPLAVFGGQGIFLEQAYDFAQDQPYRIRVLQFLEVDGQIAIPHYKLKDDDQFRGAARDRSKLENLTIDDLEPLCGCGMVVEWTGSGFKGRVEPGKQCLVERKGQKTYLDNEFDVLDQGQTLMSLDRGRDLETDERIWGSIAGPFHFTRVNDFSAEIPEM</sequence>
<dbReference type="GO" id="GO:0016829">
    <property type="term" value="F:lyase activity"/>
    <property type="evidence" value="ECO:0007669"/>
    <property type="project" value="UniProtKB-KW"/>
</dbReference>
<dbReference type="InterPro" id="IPR038672">
    <property type="entry name" value="CpcT/CpeT_sf"/>
</dbReference>
<evidence type="ECO:0000256" key="3">
    <source>
        <dbReference type="HAMAP-Rule" id="MF_01460"/>
    </source>
</evidence>
<dbReference type="PANTHER" id="PTHR35137:SF1">
    <property type="entry name" value="CHROMOPHORE LYASE CRL, CHLOROPLASTIC"/>
    <property type="match status" value="1"/>
</dbReference>
<keyword evidence="5" id="KW-1185">Reference proteome</keyword>
<dbReference type="AlphaFoldDB" id="A0A928VPJ6"/>
<comment type="similarity">
    <text evidence="1 3">Belongs to the CpcT/CpeT biliprotein lyase family.</text>
</comment>
<dbReference type="EC" id="4.-.-.-" evidence="3"/>
<evidence type="ECO:0000256" key="2">
    <source>
        <dbReference type="ARBA" id="ARBA00023239"/>
    </source>
</evidence>
<evidence type="ECO:0000256" key="1">
    <source>
        <dbReference type="ARBA" id="ARBA00008206"/>
    </source>
</evidence>
<proteinExistence type="inferred from homology"/>
<comment type="caution">
    <text evidence="4">The sequence shown here is derived from an EMBL/GenBank/DDBJ whole genome shotgun (WGS) entry which is preliminary data.</text>
</comment>
<dbReference type="CDD" id="cd16338">
    <property type="entry name" value="CpcT"/>
    <property type="match status" value="1"/>
</dbReference>
<dbReference type="PANTHER" id="PTHR35137">
    <property type="entry name" value="CHROMOPHORE LYASE CRL, CHLOROPLASTIC"/>
    <property type="match status" value="1"/>
</dbReference>
<dbReference type="Gene3D" id="2.40.128.590">
    <property type="entry name" value="CpcT/CpeT domain"/>
    <property type="match status" value="1"/>
</dbReference>
<dbReference type="Proteomes" id="UP000625316">
    <property type="component" value="Unassembled WGS sequence"/>
</dbReference>
<evidence type="ECO:0000313" key="4">
    <source>
        <dbReference type="EMBL" id="MBE9031463.1"/>
    </source>
</evidence>
<evidence type="ECO:0000313" key="5">
    <source>
        <dbReference type="Proteomes" id="UP000625316"/>
    </source>
</evidence>